<protein>
    <recommendedName>
        <fullName evidence="3">Lipoprotein</fullName>
    </recommendedName>
</protein>
<dbReference type="RefSeq" id="WP_251809137.1">
    <property type="nucleotide sequence ID" value="NZ_CP166679.1"/>
</dbReference>
<organism evidence="1 2">
    <name type="scientific">Arenibacter antarcticus</name>
    <dbReference type="NCBI Taxonomy" id="2040469"/>
    <lineage>
        <taxon>Bacteria</taxon>
        <taxon>Pseudomonadati</taxon>
        <taxon>Bacteroidota</taxon>
        <taxon>Flavobacteriia</taxon>
        <taxon>Flavobacteriales</taxon>
        <taxon>Flavobacteriaceae</taxon>
        <taxon>Arenibacter</taxon>
    </lineage>
</organism>
<keyword evidence="2" id="KW-1185">Reference proteome</keyword>
<evidence type="ECO:0000313" key="2">
    <source>
        <dbReference type="Proteomes" id="UP001597532"/>
    </source>
</evidence>
<reference evidence="2" key="1">
    <citation type="journal article" date="2019" name="Int. J. Syst. Evol. Microbiol.">
        <title>The Global Catalogue of Microorganisms (GCM) 10K type strain sequencing project: providing services to taxonomists for standard genome sequencing and annotation.</title>
        <authorList>
            <consortium name="The Broad Institute Genomics Platform"/>
            <consortium name="The Broad Institute Genome Sequencing Center for Infectious Disease"/>
            <person name="Wu L."/>
            <person name="Ma J."/>
        </authorList>
    </citation>
    <scope>NUCLEOTIDE SEQUENCE [LARGE SCALE GENOMIC DNA]</scope>
    <source>
        <strain evidence="2">KCTC 52924</strain>
    </source>
</reference>
<dbReference type="PROSITE" id="PS51257">
    <property type="entry name" value="PROKAR_LIPOPROTEIN"/>
    <property type="match status" value="1"/>
</dbReference>
<name>A0ABW5VCY4_9FLAO</name>
<sequence length="259" mass="29174">MKKLILLLAISAFGCQKDELTARPGGIGTLQFSMGTPTLKANTTSKVPSCKDIDPTEVWYNVTNSRGEDYTYTSTLEKIGNRYVSNPSNPILFGNYRVNNVSLMNGNDTIFALPTVDELQLSPYWDTTLPIDITVAGTETINGTVFCFDQHPAPDLEGLINGGFDPMRVQSLWFAVLDPECIHQVTVEVDRYRYPEIFLWGELLYEVVVPLDYDEMFVRAYLEGEINSIQFVQYNAVNPYNPDGIMTEEDVVVFDYDCP</sequence>
<dbReference type="Proteomes" id="UP001597532">
    <property type="component" value="Unassembled WGS sequence"/>
</dbReference>
<proteinExistence type="predicted"/>
<comment type="caution">
    <text evidence="1">The sequence shown here is derived from an EMBL/GenBank/DDBJ whole genome shotgun (WGS) entry which is preliminary data.</text>
</comment>
<accession>A0ABW5VCY4</accession>
<dbReference type="EMBL" id="JBHUOK010000008">
    <property type="protein sequence ID" value="MFD2788842.1"/>
    <property type="molecule type" value="Genomic_DNA"/>
</dbReference>
<gene>
    <name evidence="1" type="ORF">ACFS1K_03615</name>
</gene>
<evidence type="ECO:0008006" key="3">
    <source>
        <dbReference type="Google" id="ProtNLM"/>
    </source>
</evidence>
<evidence type="ECO:0000313" key="1">
    <source>
        <dbReference type="EMBL" id="MFD2788842.1"/>
    </source>
</evidence>